<dbReference type="InterPro" id="IPR036249">
    <property type="entry name" value="Thioredoxin-like_sf"/>
</dbReference>
<comment type="caution">
    <text evidence="2">The sequence shown here is derived from an EMBL/GenBank/DDBJ whole genome shotgun (WGS) entry which is preliminary data.</text>
</comment>
<name>A0A7W8E9F8_9BACT</name>
<organism evidence="2 3">
    <name type="scientific">Granulicella mallensis</name>
    <dbReference type="NCBI Taxonomy" id="940614"/>
    <lineage>
        <taxon>Bacteria</taxon>
        <taxon>Pseudomonadati</taxon>
        <taxon>Acidobacteriota</taxon>
        <taxon>Terriglobia</taxon>
        <taxon>Terriglobales</taxon>
        <taxon>Acidobacteriaceae</taxon>
        <taxon>Granulicella</taxon>
    </lineage>
</organism>
<dbReference type="GO" id="GO:0016209">
    <property type="term" value="F:antioxidant activity"/>
    <property type="evidence" value="ECO:0007669"/>
    <property type="project" value="InterPro"/>
</dbReference>
<dbReference type="RefSeq" id="WP_184256294.1">
    <property type="nucleotide sequence ID" value="NZ_JACHIO010000010.1"/>
</dbReference>
<dbReference type="SUPFAM" id="SSF52833">
    <property type="entry name" value="Thioredoxin-like"/>
    <property type="match status" value="1"/>
</dbReference>
<proteinExistence type="predicted"/>
<evidence type="ECO:0000313" key="2">
    <source>
        <dbReference type="EMBL" id="MBB5064413.1"/>
    </source>
</evidence>
<dbReference type="PANTHER" id="PTHR42852:SF13">
    <property type="entry name" value="PROTEIN DIPZ"/>
    <property type="match status" value="1"/>
</dbReference>
<dbReference type="EMBL" id="JACHIO010000010">
    <property type="protein sequence ID" value="MBB5064413.1"/>
    <property type="molecule type" value="Genomic_DNA"/>
</dbReference>
<accession>A0A7W8E9F8</accession>
<gene>
    <name evidence="2" type="ORF">HDF15_002767</name>
</gene>
<dbReference type="InterPro" id="IPR013766">
    <property type="entry name" value="Thioredoxin_domain"/>
</dbReference>
<sequence>MSVRSNTRYPRFLGAAALTLAIIQRGLIGCARAQRSDSSLGVRLPGEGELQSLGRATGWLNSEPLTPSGLRGKVVLVDFWTYSCINSIRTLPYLRAWAEKYKDHGLVVIGIQAPEFSFEENIDNVRWAVNDMRLNYPIAIDNEDAIWSAFDNEAWPALYFIDAKGHVLHHQLGEGGYAQAEMIIQQLIAEAGNDGFDHGLVSVDARGAEAAADWGSLKSPETYVGYERSENFGSAGGTARNKSRLYTSPAELKLNHWALAGDWTVGKQGAVLNAANGRIVYRFHARDLHLVMGPVARGSAVRFRVLIDGRPPGAAHGIDVDDQGNGAVIEQRMYQLIRQPKPISDHTFDIEFLDPGVEAFVFTFG</sequence>
<dbReference type="PROSITE" id="PS51352">
    <property type="entry name" value="THIOREDOXIN_2"/>
    <property type="match status" value="1"/>
</dbReference>
<reference evidence="2 3" key="1">
    <citation type="submission" date="2020-08" db="EMBL/GenBank/DDBJ databases">
        <title>Genomic Encyclopedia of Type Strains, Phase IV (KMG-V): Genome sequencing to study the core and pangenomes of soil and plant-associated prokaryotes.</title>
        <authorList>
            <person name="Whitman W."/>
        </authorList>
    </citation>
    <scope>NUCLEOTIDE SEQUENCE [LARGE SCALE GENOMIC DNA]</scope>
    <source>
        <strain evidence="2 3">X5P3</strain>
    </source>
</reference>
<dbReference type="GO" id="GO:0016491">
    <property type="term" value="F:oxidoreductase activity"/>
    <property type="evidence" value="ECO:0007669"/>
    <property type="project" value="InterPro"/>
</dbReference>
<dbReference type="Gene3D" id="3.40.30.10">
    <property type="entry name" value="Glutaredoxin"/>
    <property type="match status" value="1"/>
</dbReference>
<protein>
    <submittedName>
        <fullName evidence="2">Thiol-disulfide isomerase/thioredoxin</fullName>
    </submittedName>
</protein>
<dbReference type="InterPro" id="IPR041017">
    <property type="entry name" value="Thioredoxin_10"/>
</dbReference>
<dbReference type="AlphaFoldDB" id="A0A7W8E9F8"/>
<dbReference type="PANTHER" id="PTHR42852">
    <property type="entry name" value="THIOL:DISULFIDE INTERCHANGE PROTEIN DSBE"/>
    <property type="match status" value="1"/>
</dbReference>
<dbReference type="InterPro" id="IPR000866">
    <property type="entry name" value="AhpC/TSA"/>
</dbReference>
<dbReference type="Proteomes" id="UP000584867">
    <property type="component" value="Unassembled WGS sequence"/>
</dbReference>
<evidence type="ECO:0000259" key="1">
    <source>
        <dbReference type="PROSITE" id="PS51352"/>
    </source>
</evidence>
<dbReference type="GO" id="GO:0016853">
    <property type="term" value="F:isomerase activity"/>
    <property type="evidence" value="ECO:0007669"/>
    <property type="project" value="UniProtKB-KW"/>
</dbReference>
<dbReference type="InterPro" id="IPR050553">
    <property type="entry name" value="Thioredoxin_ResA/DsbE_sf"/>
</dbReference>
<dbReference type="Gene3D" id="2.60.120.260">
    <property type="entry name" value="Galactose-binding domain-like"/>
    <property type="match status" value="1"/>
</dbReference>
<dbReference type="Pfam" id="PF17991">
    <property type="entry name" value="Thioredoxin_10"/>
    <property type="match status" value="1"/>
</dbReference>
<evidence type="ECO:0000313" key="3">
    <source>
        <dbReference type="Proteomes" id="UP000584867"/>
    </source>
</evidence>
<keyword evidence="2" id="KW-0413">Isomerase</keyword>
<feature type="domain" description="Thioredoxin" evidence="1">
    <location>
        <begin position="38"/>
        <end position="189"/>
    </location>
</feature>
<dbReference type="Pfam" id="PF00578">
    <property type="entry name" value="AhpC-TSA"/>
    <property type="match status" value="1"/>
</dbReference>